<dbReference type="InterPro" id="IPR046952">
    <property type="entry name" value="GSHR/TRXR-like"/>
</dbReference>
<keyword evidence="7" id="KW-1015">Disulfide bond</keyword>
<keyword evidence="8 13" id="KW-0676">Redox-active center</keyword>
<dbReference type="KEGG" id="acan:ACA1_336860"/>
<comment type="cofactor">
    <cofactor evidence="11">
        <name>FAD</name>
        <dbReference type="ChEBI" id="CHEBI:57692"/>
    </cofactor>
    <text evidence="11">Binds 1 FAD per subunit.</text>
</comment>
<dbReference type="EC" id="1.8.1.7" evidence="14"/>
<evidence type="ECO:0000256" key="12">
    <source>
        <dbReference type="PIRSR" id="PIRSR000350-4"/>
    </source>
</evidence>
<dbReference type="GO" id="GO:0006749">
    <property type="term" value="P:glutathione metabolic process"/>
    <property type="evidence" value="ECO:0007669"/>
    <property type="project" value="InterPro"/>
</dbReference>
<gene>
    <name evidence="17" type="ORF">ACA1_336860</name>
</gene>
<dbReference type="OrthoDB" id="5956163at2759"/>
<feature type="binding site" evidence="11">
    <location>
        <begin position="178"/>
        <end position="185"/>
    </location>
    <ligand>
        <name>NAD(+)</name>
        <dbReference type="ChEBI" id="CHEBI:57540"/>
    </ligand>
</feature>
<keyword evidence="11" id="KW-0547">Nucleotide-binding</keyword>
<evidence type="ECO:0000256" key="1">
    <source>
        <dbReference type="ARBA" id="ARBA00007532"/>
    </source>
</evidence>
<dbReference type="GO" id="GO:0005739">
    <property type="term" value="C:mitochondrion"/>
    <property type="evidence" value="ECO:0007669"/>
    <property type="project" value="TreeGrafter"/>
</dbReference>
<evidence type="ECO:0000256" key="9">
    <source>
        <dbReference type="ARBA" id="ARBA00049142"/>
    </source>
</evidence>
<feature type="disulfide bond" description="Redox-active" evidence="12">
    <location>
        <begin position="47"/>
        <end position="52"/>
    </location>
</feature>
<keyword evidence="5 14" id="KW-0521">NADP</keyword>
<dbReference type="PANTHER" id="PTHR42737">
    <property type="entry name" value="GLUTATHIONE REDUCTASE"/>
    <property type="match status" value="1"/>
</dbReference>
<keyword evidence="18" id="KW-1185">Reference proteome</keyword>
<evidence type="ECO:0000256" key="11">
    <source>
        <dbReference type="PIRSR" id="PIRSR000350-3"/>
    </source>
</evidence>
<dbReference type="InterPro" id="IPR023753">
    <property type="entry name" value="FAD/NAD-binding_dom"/>
</dbReference>
<sequence length="454" mass="48939">MESAKSTYDFDLFVLGAGSGGVRASRISAKAGARVAIAEESRVGGTCVIRGCIPKKLLVYASHFSGDFEDSRNFGWSVDVKGFDWKKLIDNKDKEIDRLNGIYKNLLAGSGVKLIEGRATLVDAHTVKVGDATYTAENILVAVGSWPWVPTIPGIEHAITSNEALELQELPKHAIIVGAGYIACEFATIFSGCGAKVTQIFRKPYVLTGFDNDVQLAVMDEGKKQGINFMPSTQVTAIEKTDAGYVCQLDNGQTVTGDVVMYATGRVPNSANLGLENAGVKIDQQGAIVVDEWSRTSVPSIYAVGDITNRINLTPVALAEGHALADTLYNNLPRTADHTNVPSAVFTSPPVSCVGYTETQARQVYGEIDVYVSKFTPLRHTLSKRDEKTFMKLIVDRKTDRVVGAHMVGADAPEIIQGVAIAVKCGATKKQFDSTVGLHPSAAEEFVTMRTKRE</sequence>
<organism evidence="17 18">
    <name type="scientific">Acanthamoeba castellanii (strain ATCC 30010 / Neff)</name>
    <dbReference type="NCBI Taxonomy" id="1257118"/>
    <lineage>
        <taxon>Eukaryota</taxon>
        <taxon>Amoebozoa</taxon>
        <taxon>Discosea</taxon>
        <taxon>Longamoebia</taxon>
        <taxon>Centramoebida</taxon>
        <taxon>Acanthamoebidae</taxon>
        <taxon>Acanthamoeba</taxon>
    </lineage>
</organism>
<dbReference type="PIRSF" id="PIRSF000350">
    <property type="entry name" value="Mercury_reductase_MerA"/>
    <property type="match status" value="1"/>
</dbReference>
<dbReference type="Pfam" id="PF02852">
    <property type="entry name" value="Pyr_redox_dim"/>
    <property type="match status" value="1"/>
</dbReference>
<dbReference type="GeneID" id="14916921"/>
<evidence type="ECO:0000259" key="16">
    <source>
        <dbReference type="Pfam" id="PF07992"/>
    </source>
</evidence>
<dbReference type="GO" id="GO:0050660">
    <property type="term" value="F:flavin adenine dinucleotide binding"/>
    <property type="evidence" value="ECO:0007669"/>
    <property type="project" value="InterPro"/>
</dbReference>
<feature type="active site" description="Proton acceptor" evidence="10">
    <location>
        <position position="439"/>
    </location>
</feature>
<keyword evidence="3 13" id="KW-0285">Flavoprotein</keyword>
<dbReference type="Pfam" id="PF07992">
    <property type="entry name" value="Pyr_redox_2"/>
    <property type="match status" value="1"/>
</dbReference>
<evidence type="ECO:0000256" key="3">
    <source>
        <dbReference type="ARBA" id="ARBA00022630"/>
    </source>
</evidence>
<evidence type="ECO:0000256" key="14">
    <source>
        <dbReference type="RuleBase" id="RU365040"/>
    </source>
</evidence>
<dbReference type="GO" id="GO:0045454">
    <property type="term" value="P:cell redox homeostasis"/>
    <property type="evidence" value="ECO:0007669"/>
    <property type="project" value="InterPro"/>
</dbReference>
<dbReference type="InterPro" id="IPR016156">
    <property type="entry name" value="FAD/NAD-linked_Rdtase_dimer_sf"/>
</dbReference>
<dbReference type="STRING" id="1257118.L8GUD1"/>
<evidence type="ECO:0000313" key="17">
    <source>
        <dbReference type="EMBL" id="ELR16233.1"/>
    </source>
</evidence>
<comment type="similarity">
    <text evidence="1 13">Belongs to the class-I pyridine nucleotide-disulfide oxidoreductase family.</text>
</comment>
<dbReference type="InterPro" id="IPR012999">
    <property type="entry name" value="Pyr_OxRdtase_I_AS"/>
</dbReference>
<evidence type="ECO:0000256" key="13">
    <source>
        <dbReference type="RuleBase" id="RU003691"/>
    </source>
</evidence>
<dbReference type="GO" id="GO:0034599">
    <property type="term" value="P:cellular response to oxidative stress"/>
    <property type="evidence" value="ECO:0007669"/>
    <property type="project" value="TreeGrafter"/>
</dbReference>
<keyword evidence="6 13" id="KW-0560">Oxidoreductase</keyword>
<comment type="subunit">
    <text evidence="2">Homodimer.</text>
</comment>
<protein>
    <recommendedName>
        <fullName evidence="14">Glutathione reductase</fullName>
        <shortName evidence="14">GRase</shortName>
        <ecNumber evidence="14">1.8.1.7</ecNumber>
    </recommendedName>
</protein>
<feature type="domain" description="Pyridine nucleotide-disulphide oxidoreductase dimerisation" evidence="15">
    <location>
        <begin position="341"/>
        <end position="449"/>
    </location>
</feature>
<proteinExistence type="inferred from homology"/>
<feature type="binding site" evidence="11">
    <location>
        <position position="306"/>
    </location>
    <ligand>
        <name>FAD</name>
        <dbReference type="ChEBI" id="CHEBI:57692"/>
    </ligand>
</feature>
<evidence type="ECO:0000256" key="4">
    <source>
        <dbReference type="ARBA" id="ARBA00022827"/>
    </source>
</evidence>
<dbReference type="GO" id="GO:0050661">
    <property type="term" value="F:NADP binding"/>
    <property type="evidence" value="ECO:0007669"/>
    <property type="project" value="InterPro"/>
</dbReference>
<dbReference type="SUPFAM" id="SSF55424">
    <property type="entry name" value="FAD/NAD-linked reductases, dimerisation (C-terminal) domain"/>
    <property type="match status" value="1"/>
</dbReference>
<name>L8GUD1_ACACF</name>
<feature type="binding site" evidence="11">
    <location>
        <position position="56"/>
    </location>
    <ligand>
        <name>FAD</name>
        <dbReference type="ChEBI" id="CHEBI:57692"/>
    </ligand>
</feature>
<keyword evidence="4 11" id="KW-0274">FAD</keyword>
<dbReference type="PRINTS" id="PR00411">
    <property type="entry name" value="PNDRDTASEI"/>
</dbReference>
<evidence type="ECO:0000256" key="6">
    <source>
        <dbReference type="ARBA" id="ARBA00023002"/>
    </source>
</evidence>
<dbReference type="GO" id="GO:0004362">
    <property type="term" value="F:glutathione-disulfide reductase (NADPH) activity"/>
    <property type="evidence" value="ECO:0007669"/>
    <property type="project" value="UniProtKB-EC"/>
</dbReference>
<dbReference type="InterPro" id="IPR004099">
    <property type="entry name" value="Pyr_nucl-diS_OxRdtase_dimer"/>
</dbReference>
<evidence type="ECO:0000313" key="18">
    <source>
        <dbReference type="Proteomes" id="UP000011083"/>
    </source>
</evidence>
<evidence type="ECO:0000256" key="2">
    <source>
        <dbReference type="ARBA" id="ARBA00011738"/>
    </source>
</evidence>
<evidence type="ECO:0000256" key="5">
    <source>
        <dbReference type="ARBA" id="ARBA00022857"/>
    </source>
</evidence>
<dbReference type="PANTHER" id="PTHR42737:SF2">
    <property type="entry name" value="GLUTATHIONE REDUCTASE"/>
    <property type="match status" value="1"/>
</dbReference>
<accession>L8GUD1</accession>
<dbReference type="PROSITE" id="PS00076">
    <property type="entry name" value="PYRIDINE_REDOX_1"/>
    <property type="match status" value="1"/>
</dbReference>
<dbReference type="NCBIfam" id="TIGR01424">
    <property type="entry name" value="gluta_reduc_2"/>
    <property type="match status" value="1"/>
</dbReference>
<feature type="domain" description="FAD/NAD(P)-binding" evidence="16">
    <location>
        <begin position="10"/>
        <end position="321"/>
    </location>
</feature>
<comment type="function">
    <text evidence="14">Catalyzes the reduction of glutathione disulfide (GSSG) to reduced glutathione (GSH).</text>
</comment>
<evidence type="ECO:0000256" key="7">
    <source>
        <dbReference type="ARBA" id="ARBA00023157"/>
    </source>
</evidence>
<comment type="catalytic activity">
    <reaction evidence="9 14">
        <text>2 glutathione + NADP(+) = glutathione disulfide + NADPH + H(+)</text>
        <dbReference type="Rhea" id="RHEA:11740"/>
        <dbReference type="ChEBI" id="CHEBI:15378"/>
        <dbReference type="ChEBI" id="CHEBI:57783"/>
        <dbReference type="ChEBI" id="CHEBI:57925"/>
        <dbReference type="ChEBI" id="CHEBI:58297"/>
        <dbReference type="ChEBI" id="CHEBI:58349"/>
        <dbReference type="EC" id="1.8.1.7"/>
    </reaction>
</comment>
<dbReference type="NCBIfam" id="NF004776">
    <property type="entry name" value="PRK06116.1"/>
    <property type="match status" value="1"/>
</dbReference>
<dbReference type="VEuPathDB" id="AmoebaDB:ACA1_336860"/>
<evidence type="ECO:0000256" key="8">
    <source>
        <dbReference type="ARBA" id="ARBA00023284"/>
    </source>
</evidence>
<evidence type="ECO:0000256" key="10">
    <source>
        <dbReference type="PIRSR" id="PIRSR000350-2"/>
    </source>
</evidence>
<dbReference type="InterPro" id="IPR001100">
    <property type="entry name" value="Pyr_nuc-diS_OxRdtase"/>
</dbReference>
<dbReference type="EMBL" id="KB008003">
    <property type="protein sequence ID" value="ELR16233.1"/>
    <property type="molecule type" value="Genomic_DNA"/>
</dbReference>
<dbReference type="PRINTS" id="PR00368">
    <property type="entry name" value="FADPNR"/>
</dbReference>
<dbReference type="AlphaFoldDB" id="L8GUD1"/>
<keyword evidence="11" id="KW-0520">NAD</keyword>
<feature type="binding site" evidence="11">
    <location>
        <position position="265"/>
    </location>
    <ligand>
        <name>NAD(+)</name>
        <dbReference type="ChEBI" id="CHEBI:57540"/>
    </ligand>
</feature>
<dbReference type="RefSeq" id="XP_004338246.1">
    <property type="nucleotide sequence ID" value="XM_004338198.1"/>
</dbReference>
<dbReference type="Gene3D" id="3.50.50.60">
    <property type="entry name" value="FAD/NAD(P)-binding domain"/>
    <property type="match status" value="2"/>
</dbReference>
<dbReference type="Proteomes" id="UP000011083">
    <property type="component" value="Unassembled WGS sequence"/>
</dbReference>
<dbReference type="Gene3D" id="3.30.390.30">
    <property type="match status" value="1"/>
</dbReference>
<dbReference type="InterPro" id="IPR036188">
    <property type="entry name" value="FAD/NAD-bd_sf"/>
</dbReference>
<dbReference type="SUPFAM" id="SSF51905">
    <property type="entry name" value="FAD/NAD(P)-binding domain"/>
    <property type="match status" value="1"/>
</dbReference>
<evidence type="ECO:0000259" key="15">
    <source>
        <dbReference type="Pfam" id="PF02852"/>
    </source>
</evidence>
<dbReference type="GO" id="GO:0005829">
    <property type="term" value="C:cytosol"/>
    <property type="evidence" value="ECO:0007669"/>
    <property type="project" value="TreeGrafter"/>
</dbReference>
<dbReference type="InterPro" id="IPR006324">
    <property type="entry name" value="GSHR"/>
</dbReference>
<reference evidence="17 18" key="1">
    <citation type="journal article" date="2013" name="Genome Biol.">
        <title>Genome of Acanthamoeba castellanii highlights extensive lateral gene transfer and early evolution of tyrosine kinase signaling.</title>
        <authorList>
            <person name="Clarke M."/>
            <person name="Lohan A.J."/>
            <person name="Liu B."/>
            <person name="Lagkouvardos I."/>
            <person name="Roy S."/>
            <person name="Zafar N."/>
            <person name="Bertelli C."/>
            <person name="Schilde C."/>
            <person name="Kianianmomeni A."/>
            <person name="Burglin T.R."/>
            <person name="Frech C."/>
            <person name="Turcotte B."/>
            <person name="Kopec K.O."/>
            <person name="Synnott J.M."/>
            <person name="Choo C."/>
            <person name="Paponov I."/>
            <person name="Finkler A."/>
            <person name="Soon Heng Tan C."/>
            <person name="Hutchins A.P."/>
            <person name="Weinmeier T."/>
            <person name="Rattei T."/>
            <person name="Chu J.S."/>
            <person name="Gimenez G."/>
            <person name="Irimia M."/>
            <person name="Rigden D.J."/>
            <person name="Fitzpatrick D.A."/>
            <person name="Lorenzo-Morales J."/>
            <person name="Bateman A."/>
            <person name="Chiu C.H."/>
            <person name="Tang P."/>
            <person name="Hegemann P."/>
            <person name="Fromm H."/>
            <person name="Raoult D."/>
            <person name="Greub G."/>
            <person name="Miranda-Saavedra D."/>
            <person name="Chen N."/>
            <person name="Nash P."/>
            <person name="Ginger M.L."/>
            <person name="Horn M."/>
            <person name="Schaap P."/>
            <person name="Caler L."/>
            <person name="Loftus B."/>
        </authorList>
    </citation>
    <scope>NUCLEOTIDE SEQUENCE [LARGE SCALE GENOMIC DNA]</scope>
    <source>
        <strain evidence="17 18">Neff</strain>
    </source>
</reference>
<dbReference type="OMA" id="CFDYVKP"/>